<evidence type="ECO:0000313" key="7">
    <source>
        <dbReference type="Proteomes" id="UP000317893"/>
    </source>
</evidence>
<dbReference type="InterPro" id="IPR025996">
    <property type="entry name" value="MT1864/Rv1816-like_C"/>
</dbReference>
<dbReference type="EMBL" id="VFMN01000001">
    <property type="protein sequence ID" value="TQJ09071.1"/>
    <property type="molecule type" value="Genomic_DNA"/>
</dbReference>
<dbReference type="AlphaFoldDB" id="A0A542E147"/>
<evidence type="ECO:0000256" key="4">
    <source>
        <dbReference type="PROSITE-ProRule" id="PRU00335"/>
    </source>
</evidence>
<dbReference type="PANTHER" id="PTHR30055:SF220">
    <property type="entry name" value="TETR-FAMILY REGULATORY PROTEIN"/>
    <property type="match status" value="1"/>
</dbReference>
<keyword evidence="2 4" id="KW-0238">DNA-binding</keyword>
<keyword evidence="3" id="KW-0804">Transcription</keyword>
<dbReference type="Pfam" id="PF13305">
    <property type="entry name" value="TetR_C_33"/>
    <property type="match status" value="1"/>
</dbReference>
<evidence type="ECO:0000313" key="6">
    <source>
        <dbReference type="EMBL" id="TQJ09071.1"/>
    </source>
</evidence>
<accession>A0A542E147</accession>
<feature type="DNA-binding region" description="H-T-H motif" evidence="4">
    <location>
        <begin position="35"/>
        <end position="54"/>
    </location>
</feature>
<dbReference type="InterPro" id="IPR009057">
    <property type="entry name" value="Homeodomain-like_sf"/>
</dbReference>
<dbReference type="GO" id="GO:0003700">
    <property type="term" value="F:DNA-binding transcription factor activity"/>
    <property type="evidence" value="ECO:0007669"/>
    <property type="project" value="TreeGrafter"/>
</dbReference>
<dbReference type="OrthoDB" id="3173376at2"/>
<evidence type="ECO:0000256" key="3">
    <source>
        <dbReference type="ARBA" id="ARBA00023163"/>
    </source>
</evidence>
<keyword evidence="1" id="KW-0805">Transcription regulation</keyword>
<dbReference type="PROSITE" id="PS50977">
    <property type="entry name" value="HTH_TETR_2"/>
    <property type="match status" value="1"/>
</dbReference>
<dbReference type="Gene3D" id="1.10.357.10">
    <property type="entry name" value="Tetracycline Repressor, domain 2"/>
    <property type="match status" value="1"/>
</dbReference>
<keyword evidence="7" id="KW-1185">Reference proteome</keyword>
<dbReference type="InterPro" id="IPR036271">
    <property type="entry name" value="Tet_transcr_reg_TetR-rel_C_sf"/>
</dbReference>
<reference evidence="6 7" key="1">
    <citation type="submission" date="2019-06" db="EMBL/GenBank/DDBJ databases">
        <title>Sequencing the genomes of 1000 actinobacteria strains.</title>
        <authorList>
            <person name="Klenk H.-P."/>
        </authorList>
    </citation>
    <scope>NUCLEOTIDE SEQUENCE [LARGE SCALE GENOMIC DNA]</scope>
    <source>
        <strain evidence="6 7">DSM 18607</strain>
    </source>
</reference>
<evidence type="ECO:0000259" key="5">
    <source>
        <dbReference type="PROSITE" id="PS50977"/>
    </source>
</evidence>
<sequence>MSAPARATYHHGNLREALVEAGLELTRAGGPSALVLRDVTRRVGVSPNAAYRHFADRDALLAAVAAAIQEGMVARMQSARGGRRAPPDPVRALRAVGLGYVDFALAEPGWFETAFGMSSALPGGPAPQDVDALPPADRLPAPLARLVEALDGLVEAGLLSPRRRRGAEWPCWSAVHGYALLALGGPLRGQPPRVLRREAERTVDAIIAGLLA</sequence>
<proteinExistence type="predicted"/>
<gene>
    <name evidence="6" type="ORF">FB458_2176</name>
</gene>
<feature type="domain" description="HTH tetR-type" evidence="5">
    <location>
        <begin position="12"/>
        <end position="72"/>
    </location>
</feature>
<protein>
    <submittedName>
        <fullName evidence="6">TetR family transcriptional regulator</fullName>
    </submittedName>
</protein>
<dbReference type="SUPFAM" id="SSF46689">
    <property type="entry name" value="Homeodomain-like"/>
    <property type="match status" value="1"/>
</dbReference>
<organism evidence="6 7">
    <name type="scientific">Lapillicoccus jejuensis</name>
    <dbReference type="NCBI Taxonomy" id="402171"/>
    <lineage>
        <taxon>Bacteria</taxon>
        <taxon>Bacillati</taxon>
        <taxon>Actinomycetota</taxon>
        <taxon>Actinomycetes</taxon>
        <taxon>Micrococcales</taxon>
        <taxon>Intrasporangiaceae</taxon>
        <taxon>Lapillicoccus</taxon>
    </lineage>
</organism>
<evidence type="ECO:0000256" key="2">
    <source>
        <dbReference type="ARBA" id="ARBA00023125"/>
    </source>
</evidence>
<evidence type="ECO:0000256" key="1">
    <source>
        <dbReference type="ARBA" id="ARBA00023015"/>
    </source>
</evidence>
<dbReference type="RefSeq" id="WP_141848497.1">
    <property type="nucleotide sequence ID" value="NZ_BAAAPR010000005.1"/>
</dbReference>
<dbReference type="PANTHER" id="PTHR30055">
    <property type="entry name" value="HTH-TYPE TRANSCRIPTIONAL REGULATOR RUTR"/>
    <property type="match status" value="1"/>
</dbReference>
<name>A0A542E147_9MICO</name>
<dbReference type="InterPro" id="IPR001647">
    <property type="entry name" value="HTH_TetR"/>
</dbReference>
<dbReference type="Pfam" id="PF00440">
    <property type="entry name" value="TetR_N"/>
    <property type="match status" value="1"/>
</dbReference>
<dbReference type="GO" id="GO:0000976">
    <property type="term" value="F:transcription cis-regulatory region binding"/>
    <property type="evidence" value="ECO:0007669"/>
    <property type="project" value="TreeGrafter"/>
</dbReference>
<dbReference type="SUPFAM" id="SSF48498">
    <property type="entry name" value="Tetracyclin repressor-like, C-terminal domain"/>
    <property type="match status" value="1"/>
</dbReference>
<dbReference type="Proteomes" id="UP000317893">
    <property type="component" value="Unassembled WGS sequence"/>
</dbReference>
<dbReference type="InterPro" id="IPR050109">
    <property type="entry name" value="HTH-type_TetR-like_transc_reg"/>
</dbReference>
<comment type="caution">
    <text evidence="6">The sequence shown here is derived from an EMBL/GenBank/DDBJ whole genome shotgun (WGS) entry which is preliminary data.</text>
</comment>